<dbReference type="KEGG" id="avu:BK816_04445"/>
<accession>A0A1D9MK91</accession>
<reference evidence="3 4" key="1">
    <citation type="submission" date="2016-10" db="EMBL/GenBank/DDBJ databases">
        <title>Actinomyces aegypiusis sp. nov., isolated from the Aegypius monachus in Qinghai Tibet Plateau China.</title>
        <authorList>
            <person name="Wang Y."/>
        </authorList>
    </citation>
    <scope>NUCLEOTIDE SEQUENCE [LARGE SCALE GENOMIC DNA]</scope>
    <source>
        <strain evidence="3 4">VUL4_3</strain>
    </source>
</reference>
<evidence type="ECO:0000313" key="4">
    <source>
        <dbReference type="Proteomes" id="UP000176288"/>
    </source>
</evidence>
<sequence>MAAVAKSAKDNSAENHVPWPQNADRTPRFSIGQVTARLQNEFPSLTQSKIRYIEDTGVFEATRSAGGIRKFSEANIERIRYYLVAQRDSYLPVDAILANLEKLDQGESVEVTPVARIVSNEGMAIEPLEGSEITRRDLEDFTGAHPEEIDELISVGVLQPNVKNRFPASAVKAVRLSRMLSEAGITYRRMRPLTTFASRISQLAAEATQVDRAKGSVAHQRRLTKANDIAKVAAELAHVLTRQDIDRNL</sequence>
<dbReference type="SUPFAM" id="SSF46955">
    <property type="entry name" value="Putative DNA-binding domain"/>
    <property type="match status" value="1"/>
</dbReference>
<evidence type="ECO:0000259" key="2">
    <source>
        <dbReference type="SMART" id="SM00422"/>
    </source>
</evidence>
<protein>
    <recommendedName>
        <fullName evidence="2">HTH merR-type domain-containing protein</fullName>
    </recommendedName>
</protein>
<dbReference type="GO" id="GO:0003677">
    <property type="term" value="F:DNA binding"/>
    <property type="evidence" value="ECO:0007669"/>
    <property type="project" value="InterPro"/>
</dbReference>
<dbReference type="InterPro" id="IPR009061">
    <property type="entry name" value="DNA-bd_dom_put_sf"/>
</dbReference>
<proteinExistence type="predicted"/>
<organism evidence="3 4">
    <name type="scientific">Boudabousia tangfeifanii</name>
    <dbReference type="NCBI Taxonomy" id="1912795"/>
    <lineage>
        <taxon>Bacteria</taxon>
        <taxon>Bacillati</taxon>
        <taxon>Actinomycetota</taxon>
        <taxon>Actinomycetes</taxon>
        <taxon>Actinomycetales</taxon>
        <taxon>Actinomycetaceae</taxon>
        <taxon>Boudabousia</taxon>
    </lineage>
</organism>
<feature type="domain" description="HTH merR-type" evidence="2">
    <location>
        <begin position="29"/>
        <end position="103"/>
    </location>
</feature>
<dbReference type="STRING" id="1912795.BK816_04445"/>
<name>A0A1D9MK91_9ACTO</name>
<keyword evidence="4" id="KW-1185">Reference proteome</keyword>
<feature type="region of interest" description="Disordered" evidence="1">
    <location>
        <begin position="1"/>
        <end position="26"/>
    </location>
</feature>
<dbReference type="Proteomes" id="UP000176288">
    <property type="component" value="Chromosome"/>
</dbReference>
<dbReference type="EMBL" id="CP017812">
    <property type="protein sequence ID" value="AOZ72638.1"/>
    <property type="molecule type" value="Genomic_DNA"/>
</dbReference>
<dbReference type="AlphaFoldDB" id="A0A1D9MK91"/>
<evidence type="ECO:0000256" key="1">
    <source>
        <dbReference type="SAM" id="MobiDB-lite"/>
    </source>
</evidence>
<dbReference type="SMART" id="SM00422">
    <property type="entry name" value="HTH_MERR"/>
    <property type="match status" value="1"/>
</dbReference>
<evidence type="ECO:0000313" key="3">
    <source>
        <dbReference type="EMBL" id="AOZ72638.1"/>
    </source>
</evidence>
<gene>
    <name evidence="3" type="ORF">BK816_04445</name>
</gene>
<dbReference type="InterPro" id="IPR000551">
    <property type="entry name" value="MerR-type_HTH_dom"/>
</dbReference>
<dbReference type="Gene3D" id="1.10.1660.10">
    <property type="match status" value="1"/>
</dbReference>
<dbReference type="GO" id="GO:0006355">
    <property type="term" value="P:regulation of DNA-templated transcription"/>
    <property type="evidence" value="ECO:0007669"/>
    <property type="project" value="InterPro"/>
</dbReference>